<feature type="transmembrane region" description="Helical" evidence="7">
    <location>
        <begin position="122"/>
        <end position="145"/>
    </location>
</feature>
<accession>A0A7X6HYE3</accession>
<dbReference type="Proteomes" id="UP000578686">
    <property type="component" value="Unassembled WGS sequence"/>
</dbReference>
<evidence type="ECO:0000256" key="1">
    <source>
        <dbReference type="ARBA" id="ARBA00004651"/>
    </source>
</evidence>
<evidence type="ECO:0000256" key="4">
    <source>
        <dbReference type="ARBA" id="ARBA00022692"/>
    </source>
</evidence>
<evidence type="ECO:0000256" key="7">
    <source>
        <dbReference type="RuleBase" id="RU363032"/>
    </source>
</evidence>
<dbReference type="Pfam" id="PF00528">
    <property type="entry name" value="BPD_transp_1"/>
    <property type="match status" value="1"/>
</dbReference>
<dbReference type="PROSITE" id="PS50928">
    <property type="entry name" value="ABC_TM1"/>
    <property type="match status" value="1"/>
</dbReference>
<evidence type="ECO:0000256" key="3">
    <source>
        <dbReference type="ARBA" id="ARBA00022475"/>
    </source>
</evidence>
<dbReference type="SUPFAM" id="SSF161098">
    <property type="entry name" value="MetI-like"/>
    <property type="match status" value="1"/>
</dbReference>
<evidence type="ECO:0000256" key="8">
    <source>
        <dbReference type="SAM" id="SignalP"/>
    </source>
</evidence>
<dbReference type="GO" id="GO:0005886">
    <property type="term" value="C:plasma membrane"/>
    <property type="evidence" value="ECO:0007669"/>
    <property type="project" value="UniProtKB-SubCell"/>
</dbReference>
<evidence type="ECO:0000259" key="9">
    <source>
        <dbReference type="PROSITE" id="PS50928"/>
    </source>
</evidence>
<dbReference type="Gene3D" id="1.10.3720.10">
    <property type="entry name" value="MetI-like"/>
    <property type="match status" value="1"/>
</dbReference>
<keyword evidence="6 7" id="KW-0472">Membrane</keyword>
<keyword evidence="5 7" id="KW-1133">Transmembrane helix</keyword>
<organism evidence="10 11">
    <name type="scientific">Streptomyces lonarensis</name>
    <dbReference type="NCBI Taxonomy" id="700599"/>
    <lineage>
        <taxon>Bacteria</taxon>
        <taxon>Bacillati</taxon>
        <taxon>Actinomycetota</taxon>
        <taxon>Actinomycetes</taxon>
        <taxon>Kitasatosporales</taxon>
        <taxon>Streptomycetaceae</taxon>
        <taxon>Streptomyces</taxon>
    </lineage>
</organism>
<feature type="transmembrane region" description="Helical" evidence="7">
    <location>
        <begin position="80"/>
        <end position="101"/>
    </location>
</feature>
<dbReference type="PANTHER" id="PTHR43163">
    <property type="entry name" value="DIPEPTIDE TRANSPORT SYSTEM PERMEASE PROTEIN DPPB-RELATED"/>
    <property type="match status" value="1"/>
</dbReference>
<keyword evidence="3" id="KW-1003">Cell membrane</keyword>
<comment type="caution">
    <text evidence="10">The sequence shown here is derived from an EMBL/GenBank/DDBJ whole genome shotgun (WGS) entry which is preliminary data.</text>
</comment>
<feature type="transmembrane region" description="Helical" evidence="7">
    <location>
        <begin position="212"/>
        <end position="236"/>
    </location>
</feature>
<feature type="transmembrane region" description="Helical" evidence="7">
    <location>
        <begin position="165"/>
        <end position="185"/>
    </location>
</feature>
<evidence type="ECO:0000256" key="5">
    <source>
        <dbReference type="ARBA" id="ARBA00022989"/>
    </source>
</evidence>
<dbReference type="InterPro" id="IPR045621">
    <property type="entry name" value="BPD_transp_1_N"/>
</dbReference>
<comment type="similarity">
    <text evidence="7">Belongs to the binding-protein-dependent transport system permease family.</text>
</comment>
<keyword evidence="8" id="KW-0732">Signal</keyword>
<dbReference type="AlphaFoldDB" id="A0A7X6HYE3"/>
<feature type="chain" id="PRO_5039584100" evidence="8">
    <location>
        <begin position="20"/>
        <end position="311"/>
    </location>
</feature>
<evidence type="ECO:0000313" key="10">
    <source>
        <dbReference type="EMBL" id="NJQ05536.1"/>
    </source>
</evidence>
<dbReference type="Pfam" id="PF19300">
    <property type="entry name" value="BPD_transp_1_N"/>
    <property type="match status" value="1"/>
</dbReference>
<evidence type="ECO:0000256" key="6">
    <source>
        <dbReference type="ARBA" id="ARBA00023136"/>
    </source>
</evidence>
<keyword evidence="2 7" id="KW-0813">Transport</keyword>
<feature type="signal peptide" evidence="8">
    <location>
        <begin position="1"/>
        <end position="19"/>
    </location>
</feature>
<keyword evidence="4 7" id="KW-0812">Transmembrane</keyword>
<protein>
    <submittedName>
        <fullName evidence="10">ABC transporter permease</fullName>
    </submittedName>
</protein>
<evidence type="ECO:0000313" key="11">
    <source>
        <dbReference type="Proteomes" id="UP000578686"/>
    </source>
</evidence>
<feature type="domain" description="ABC transmembrane type-1" evidence="9">
    <location>
        <begin position="80"/>
        <end position="289"/>
    </location>
</feature>
<name>A0A7X6HYE3_9ACTN</name>
<feature type="transmembrane region" description="Helical" evidence="7">
    <location>
        <begin position="265"/>
        <end position="288"/>
    </location>
</feature>
<dbReference type="InterPro" id="IPR035906">
    <property type="entry name" value="MetI-like_sf"/>
</dbReference>
<dbReference type="PANTHER" id="PTHR43163:SF3">
    <property type="entry name" value="PEPTIDE ABC TRANSPORTER PERMEASE PROTEIN"/>
    <property type="match status" value="1"/>
</dbReference>
<gene>
    <name evidence="10" type="ORF">HCN56_08090</name>
</gene>
<comment type="subcellular location">
    <subcellularLocation>
        <location evidence="1 7">Cell membrane</location>
        <topology evidence="1 7">Multi-pass membrane protein</topology>
    </subcellularLocation>
</comment>
<dbReference type="GO" id="GO:0055085">
    <property type="term" value="P:transmembrane transport"/>
    <property type="evidence" value="ECO:0007669"/>
    <property type="project" value="InterPro"/>
</dbReference>
<sequence length="311" mass="31408">MAVLSAALFLATDALPGDAAGAAAGADATAEERAELRERLGLDRPVVERYLAWLGASLTGDLGRSAAAGRPVGEMLASRFGSSVLLVATAVVCIAVAATMLGMPAGLRSGRPVDRLVSSGTVTLLALPEFLLATVLLAVFAHGAGLLPAVSLIPLGDSPWQHPQALVLPVASLFLAGVGIATRLLRAAVATAAESPAVEQARLSGERGLRLAWSYVLPAAAAPAVQGLAVTTAGLLGGSLVVETLFDYPGVGSELARAVAYRDTAVVQGFGLALAGTALLVLLLGDLVSGLLDVRSRSAAVTGGRGERRLR</sequence>
<reference evidence="10 11" key="1">
    <citation type="submission" date="2020-03" db="EMBL/GenBank/DDBJ databases">
        <title>Draft genome of Streptomyces sp. ventii, isolated from the Axial Seamount in the Pacific Ocean, and resequencing of the two type strains Streptomyces lonarensis strain NCL 716 and Streptomyces bohaiensis strain 11A07.</title>
        <authorList>
            <person name="Loughran R.M."/>
            <person name="Pfannmuller K.M."/>
            <person name="Wasson B.J."/>
            <person name="Deadmond M.C."/>
            <person name="Paddock B.E."/>
            <person name="Koyack M.J."/>
            <person name="Gallegos D.A."/>
            <person name="Mitchell E.A."/>
            <person name="Ushijima B."/>
            <person name="Saw J.H."/>
            <person name="Mcphail K.L."/>
            <person name="Videau P."/>
        </authorList>
    </citation>
    <scope>NUCLEOTIDE SEQUENCE [LARGE SCALE GENOMIC DNA]</scope>
    <source>
        <strain evidence="10 11">NCL716</strain>
    </source>
</reference>
<dbReference type="EMBL" id="JAAVJD010000040">
    <property type="protein sequence ID" value="NJQ05536.1"/>
    <property type="molecule type" value="Genomic_DNA"/>
</dbReference>
<keyword evidence="11" id="KW-1185">Reference proteome</keyword>
<proteinExistence type="inferred from homology"/>
<dbReference type="InterPro" id="IPR000515">
    <property type="entry name" value="MetI-like"/>
</dbReference>
<evidence type="ECO:0000256" key="2">
    <source>
        <dbReference type="ARBA" id="ARBA00022448"/>
    </source>
</evidence>